<feature type="region of interest" description="Disordered" evidence="1">
    <location>
        <begin position="33"/>
        <end position="66"/>
    </location>
</feature>
<reference evidence="2" key="2">
    <citation type="submission" date="2019-03" db="EMBL/GenBank/DDBJ databases">
        <authorList>
            <person name="Chen S.-C."/>
            <person name="Wu S.-Y."/>
            <person name="Lai M.-C."/>
        </authorList>
    </citation>
    <scope>NUCLEOTIDE SEQUENCE</scope>
    <source>
        <strain evidence="2">ML15</strain>
    </source>
</reference>
<evidence type="ECO:0000313" key="2">
    <source>
        <dbReference type="EMBL" id="QYZ79942.1"/>
    </source>
</evidence>
<dbReference type="RefSeq" id="WP_220681252.1">
    <property type="nucleotide sequence ID" value="NZ_CP037968.1"/>
</dbReference>
<keyword evidence="3" id="KW-1185">Reference proteome</keyword>
<protein>
    <submittedName>
        <fullName evidence="2">Uncharacterized protein</fullName>
    </submittedName>
</protein>
<name>A0A8G1A2F7_9EURY</name>
<dbReference type="AlphaFoldDB" id="A0A8G1A2F7"/>
<evidence type="ECO:0000313" key="3">
    <source>
        <dbReference type="Proteomes" id="UP000826709"/>
    </source>
</evidence>
<accession>A0A8G1A2F7</accession>
<sequence>MKMIQKILSSCLHESLNSSYHVEADTQRIENFSDGSAAPIDEISLPSRAGGLHPRTPHDEDSQGAAMERSLHQFSCLEKRESK</sequence>
<reference evidence="2" key="1">
    <citation type="journal article" date="2005" name="Int. J. Syst. Evol. Microbiol.">
        <title>Methanofollis formosanus sp. nov., isolated from a fish pond.</title>
        <authorList>
            <person name="Wu S.Y."/>
            <person name="Chen S.C."/>
            <person name="Lai M.C."/>
        </authorList>
    </citation>
    <scope>NUCLEOTIDE SEQUENCE</scope>
    <source>
        <strain evidence="2">ML15</strain>
    </source>
</reference>
<gene>
    <name evidence="2" type="ORF">E2N92_11170</name>
</gene>
<dbReference type="KEGG" id="mfk:E2N92_11170"/>
<proteinExistence type="predicted"/>
<dbReference type="EMBL" id="CP037968">
    <property type="protein sequence ID" value="QYZ79942.1"/>
    <property type="molecule type" value="Genomic_DNA"/>
</dbReference>
<organism evidence="2 3">
    <name type="scientific">Methanofollis formosanus</name>
    <dbReference type="NCBI Taxonomy" id="299308"/>
    <lineage>
        <taxon>Archaea</taxon>
        <taxon>Methanobacteriati</taxon>
        <taxon>Methanobacteriota</taxon>
        <taxon>Stenosarchaea group</taxon>
        <taxon>Methanomicrobia</taxon>
        <taxon>Methanomicrobiales</taxon>
        <taxon>Methanomicrobiaceae</taxon>
        <taxon>Methanofollis</taxon>
    </lineage>
</organism>
<evidence type="ECO:0000256" key="1">
    <source>
        <dbReference type="SAM" id="MobiDB-lite"/>
    </source>
</evidence>
<dbReference type="Proteomes" id="UP000826709">
    <property type="component" value="Chromosome"/>
</dbReference>